<feature type="transmembrane region" description="Helical" evidence="6">
    <location>
        <begin position="256"/>
        <end position="281"/>
    </location>
</feature>
<gene>
    <name evidence="8" type="ORF">FL583_23940</name>
</gene>
<feature type="transmembrane region" description="Helical" evidence="6">
    <location>
        <begin position="79"/>
        <end position="101"/>
    </location>
</feature>
<evidence type="ECO:0000256" key="4">
    <source>
        <dbReference type="ARBA" id="ARBA00022989"/>
    </source>
</evidence>
<dbReference type="Pfam" id="PF00892">
    <property type="entry name" value="EamA"/>
    <property type="match status" value="2"/>
</dbReference>
<evidence type="ECO:0000256" key="6">
    <source>
        <dbReference type="SAM" id="Phobius"/>
    </source>
</evidence>
<dbReference type="PANTHER" id="PTHR32322">
    <property type="entry name" value="INNER MEMBRANE TRANSPORTER"/>
    <property type="match status" value="1"/>
</dbReference>
<feature type="transmembrane region" description="Helical" evidence="6">
    <location>
        <begin position="107"/>
        <end position="126"/>
    </location>
</feature>
<evidence type="ECO:0000256" key="1">
    <source>
        <dbReference type="ARBA" id="ARBA00004141"/>
    </source>
</evidence>
<keyword evidence="5 6" id="KW-0472">Membrane</keyword>
<sequence length="323" mass="33174">MSVTAVGSYATKHRGAIGLGLALVSAASFGTAGSFADSLLSQGWSSGAVVTIRISLAALVLTPPALLQMRGRWRLLRAKLGTVALYGILAVAGCQLFFFNAVERLDVGVALLLEYMGIVLVVLYVWARTRRRPRWLTLAGVVTAIGGLVLVLNPSGGLDLVGVIWGLLAGTGLATYFVISSRTDDALPPLVVAWSGMVVGALTFGAFALVGVLPMHATNVSVELFGQQVSWLVPVLGLSVIAAALSYSTGVGAARLLGATVASFVGLTEVLFAVLFAALLVGQVPSVPQLVGGLVVLVGVAVVRATDTQADATREPDPALVSA</sequence>
<dbReference type="InterPro" id="IPR037185">
    <property type="entry name" value="EmrE-like"/>
</dbReference>
<comment type="subcellular location">
    <subcellularLocation>
        <location evidence="1">Membrane</location>
        <topology evidence="1">Multi-pass membrane protein</topology>
    </subcellularLocation>
</comment>
<dbReference type="PANTHER" id="PTHR32322:SF2">
    <property type="entry name" value="EAMA DOMAIN-CONTAINING PROTEIN"/>
    <property type="match status" value="1"/>
</dbReference>
<dbReference type="GO" id="GO:0016020">
    <property type="term" value="C:membrane"/>
    <property type="evidence" value="ECO:0007669"/>
    <property type="project" value="UniProtKB-SubCell"/>
</dbReference>
<feature type="domain" description="EamA" evidence="7">
    <location>
        <begin position="161"/>
        <end position="303"/>
    </location>
</feature>
<dbReference type="InterPro" id="IPR050638">
    <property type="entry name" value="AA-Vitamin_Transporters"/>
</dbReference>
<proteinExistence type="inferred from homology"/>
<dbReference type="RefSeq" id="WP_142707059.1">
    <property type="nucleotide sequence ID" value="NZ_VIRS01000018.1"/>
</dbReference>
<accession>A0A545AM23</accession>
<feature type="transmembrane region" description="Helical" evidence="6">
    <location>
        <begin position="46"/>
        <end position="67"/>
    </location>
</feature>
<keyword evidence="4 6" id="KW-1133">Transmembrane helix</keyword>
<feature type="transmembrane region" description="Helical" evidence="6">
    <location>
        <begin position="287"/>
        <end position="305"/>
    </location>
</feature>
<reference evidence="8 9" key="1">
    <citation type="submission" date="2019-07" db="EMBL/GenBank/DDBJ databases">
        <title>Cryptosporangium phraense sp. nov., isolated from plant litter.</title>
        <authorList>
            <person name="Suriyachadkun C."/>
        </authorList>
    </citation>
    <scope>NUCLEOTIDE SEQUENCE [LARGE SCALE GENOMIC DNA]</scope>
    <source>
        <strain evidence="8 9">A-T 5661</strain>
    </source>
</reference>
<dbReference type="EMBL" id="VIRS01000018">
    <property type="protein sequence ID" value="TQS42369.1"/>
    <property type="molecule type" value="Genomic_DNA"/>
</dbReference>
<keyword evidence="3 6" id="KW-0812">Transmembrane</keyword>
<evidence type="ECO:0000256" key="5">
    <source>
        <dbReference type="ARBA" id="ARBA00023136"/>
    </source>
</evidence>
<feature type="transmembrane region" description="Helical" evidence="6">
    <location>
        <begin position="229"/>
        <end position="249"/>
    </location>
</feature>
<dbReference type="Proteomes" id="UP000317982">
    <property type="component" value="Unassembled WGS sequence"/>
</dbReference>
<dbReference type="AlphaFoldDB" id="A0A545AM23"/>
<dbReference type="InterPro" id="IPR000620">
    <property type="entry name" value="EamA_dom"/>
</dbReference>
<keyword evidence="9" id="KW-1185">Reference proteome</keyword>
<evidence type="ECO:0000256" key="2">
    <source>
        <dbReference type="ARBA" id="ARBA00007362"/>
    </source>
</evidence>
<evidence type="ECO:0000259" key="7">
    <source>
        <dbReference type="Pfam" id="PF00892"/>
    </source>
</evidence>
<feature type="transmembrane region" description="Helical" evidence="6">
    <location>
        <begin position="191"/>
        <end position="217"/>
    </location>
</feature>
<feature type="transmembrane region" description="Helical" evidence="6">
    <location>
        <begin position="160"/>
        <end position="179"/>
    </location>
</feature>
<evidence type="ECO:0000313" key="9">
    <source>
        <dbReference type="Proteomes" id="UP000317982"/>
    </source>
</evidence>
<dbReference type="InParanoid" id="A0A545AM23"/>
<dbReference type="OrthoDB" id="154915at2"/>
<comment type="similarity">
    <text evidence="2">Belongs to the EamA transporter family.</text>
</comment>
<feature type="domain" description="EamA" evidence="7">
    <location>
        <begin position="17"/>
        <end position="152"/>
    </location>
</feature>
<protein>
    <submittedName>
        <fullName evidence="8">EamA family transporter</fullName>
    </submittedName>
</protein>
<feature type="transmembrane region" description="Helical" evidence="6">
    <location>
        <begin position="135"/>
        <end position="154"/>
    </location>
</feature>
<evidence type="ECO:0000256" key="3">
    <source>
        <dbReference type="ARBA" id="ARBA00022692"/>
    </source>
</evidence>
<name>A0A545AM23_9ACTN</name>
<organism evidence="8 9">
    <name type="scientific">Cryptosporangium phraense</name>
    <dbReference type="NCBI Taxonomy" id="2593070"/>
    <lineage>
        <taxon>Bacteria</taxon>
        <taxon>Bacillati</taxon>
        <taxon>Actinomycetota</taxon>
        <taxon>Actinomycetes</taxon>
        <taxon>Cryptosporangiales</taxon>
        <taxon>Cryptosporangiaceae</taxon>
        <taxon>Cryptosporangium</taxon>
    </lineage>
</organism>
<comment type="caution">
    <text evidence="8">The sequence shown here is derived from an EMBL/GenBank/DDBJ whole genome shotgun (WGS) entry which is preliminary data.</text>
</comment>
<evidence type="ECO:0000313" key="8">
    <source>
        <dbReference type="EMBL" id="TQS42369.1"/>
    </source>
</evidence>
<dbReference type="SUPFAM" id="SSF103481">
    <property type="entry name" value="Multidrug resistance efflux transporter EmrE"/>
    <property type="match status" value="2"/>
</dbReference>